<proteinExistence type="predicted"/>
<dbReference type="Proteomes" id="UP000006548">
    <property type="component" value="Chromosome 4"/>
</dbReference>
<gene>
    <name evidence="1 2" type="ordered locus">At4g08868</name>
</gene>
<organism evidence="2 3">
    <name type="scientific">Arabidopsis thaliana</name>
    <name type="common">Mouse-ear cress</name>
    <dbReference type="NCBI Taxonomy" id="3702"/>
    <lineage>
        <taxon>Eukaryota</taxon>
        <taxon>Viridiplantae</taxon>
        <taxon>Streptophyta</taxon>
        <taxon>Embryophyta</taxon>
        <taxon>Tracheophyta</taxon>
        <taxon>Spermatophyta</taxon>
        <taxon>Magnoliopsida</taxon>
        <taxon>eudicotyledons</taxon>
        <taxon>Gunneridae</taxon>
        <taxon>Pentapetalae</taxon>
        <taxon>rosids</taxon>
        <taxon>malvids</taxon>
        <taxon>Brassicales</taxon>
        <taxon>Brassicaceae</taxon>
        <taxon>Camelineae</taxon>
        <taxon>Arabidopsis</taxon>
    </lineage>
</organism>
<protein>
    <submittedName>
        <fullName evidence="2">Uncharacterized protein</fullName>
    </submittedName>
</protein>
<dbReference type="Araport" id="AT4G08868"/>
<dbReference type="EMBL" id="CP002687">
    <property type="protein sequence ID" value="AEE82688.1"/>
    <property type="molecule type" value="Genomic_DNA"/>
</dbReference>
<dbReference type="HOGENOM" id="CLU_1779980_0_0_1"/>
<dbReference type="AlphaFoldDB" id="Q2V3K5"/>
<reference evidence="2 3" key="1">
    <citation type="journal article" date="1999" name="Nature">
        <title>Sequence and analysis of chromosome 4 of the plant Arabidopsis thaliana.</title>
        <authorList>
            <consortium name="EU"/>
            <consortium name="CSHL and WU Arabidopsis Sequencing Project"/>
            <person name="Mayer K."/>
            <person name="Schuller C."/>
            <person name="Wambutt R."/>
            <person name="Murphy G."/>
            <person name="Volckaert G."/>
            <person name="Pohl T."/>
            <person name="Dusterhoft A."/>
            <person name="Stiekema W."/>
            <person name="Entian K.D."/>
            <person name="Terryn N."/>
            <person name="Harris B."/>
            <person name="Ansorge W."/>
            <person name="Brandt P."/>
            <person name="Grivell L."/>
            <person name="Rieger M."/>
            <person name="Weichselgartner M."/>
            <person name="de Simone V."/>
            <person name="Obermaier B."/>
            <person name="Mache R."/>
            <person name="Muller M."/>
            <person name="Kreis M."/>
            <person name="Delseny M."/>
            <person name="Puigdomenech P."/>
            <person name="Watson M."/>
            <person name="Schmidtheini T."/>
            <person name="Reichert B."/>
            <person name="Portatelle D."/>
            <person name="Perez-Alonso M."/>
            <person name="Boutry M."/>
            <person name="Bancroft I."/>
            <person name="Vos P."/>
            <person name="Hoheisel J."/>
            <person name="Zimmermann W."/>
            <person name="Wedler H."/>
            <person name="Ridley P."/>
            <person name="Langham S.A."/>
            <person name="McCullagh B."/>
            <person name="Bilham L."/>
            <person name="Robben J."/>
            <person name="Van der Schueren J."/>
            <person name="Grymonprez B."/>
            <person name="Chuang Y.J."/>
            <person name="Vandenbussche F."/>
            <person name="Braeken M."/>
            <person name="Weltjens I."/>
            <person name="Voet M."/>
            <person name="Bastiaens I."/>
            <person name="Aert R."/>
            <person name="Defoor E."/>
            <person name="Weitzenegger T."/>
            <person name="Bothe G."/>
            <person name="Ramsperger U."/>
            <person name="Hilbert H."/>
            <person name="Braun M."/>
            <person name="Holzer E."/>
            <person name="Brandt A."/>
            <person name="Peters S."/>
            <person name="van Staveren M."/>
            <person name="Dirske W."/>
            <person name="Mooijman P."/>
            <person name="Klein Lankhorst R."/>
            <person name="Rose M."/>
            <person name="Hauf J."/>
            <person name="Kotter P."/>
            <person name="Berneiser S."/>
            <person name="Hempel S."/>
            <person name="Feldpausch M."/>
            <person name="Lamberth S."/>
            <person name="Van den Daele H."/>
            <person name="De Keyser A."/>
            <person name="Buysshaert C."/>
            <person name="Gielen J."/>
            <person name="Villarroel R."/>
            <person name="De Clercq R."/>
            <person name="Van Montagu M."/>
            <person name="Rogers J."/>
            <person name="Cronin A."/>
            <person name="Quail M."/>
            <person name="Bray-Allen S."/>
            <person name="Clark L."/>
            <person name="Doggett J."/>
            <person name="Hall S."/>
            <person name="Kay M."/>
            <person name="Lennard N."/>
            <person name="McLay K."/>
            <person name="Mayes R."/>
            <person name="Pettett A."/>
            <person name="Rajandream M.A."/>
            <person name="Lyne M."/>
            <person name="Benes V."/>
            <person name="Rechmann S."/>
            <person name="Borkova D."/>
            <person name="Blocker H."/>
            <person name="Scharfe M."/>
            <person name="Grimm M."/>
            <person name="Lohnert T.H."/>
            <person name="Dose S."/>
            <person name="de Haan M."/>
            <person name="Maarse A."/>
            <person name="Schafer M."/>
            <person name="Muller-Auer S."/>
            <person name="Gabel C."/>
            <person name="Fuchs M."/>
            <person name="Fartmann B."/>
            <person name="Granderath K."/>
            <person name="Dauner D."/>
            <person name="Herzl A."/>
            <person name="Neumann S."/>
            <person name="Argiriou A."/>
            <person name="Vitale D."/>
            <person name="Liguori R."/>
            <person name="Piravandi E."/>
            <person name="Massenet O."/>
            <person name="Quigley F."/>
            <person name="Clabauld G."/>
            <person name="Mundlein A."/>
            <person name="Felber R."/>
            <person name="Schnabl S."/>
            <person name="Hiller R."/>
            <person name="Schmidt W."/>
            <person name="Lecharny A."/>
            <person name="Aubourg S."/>
            <person name="Chefdor F."/>
            <person name="Cooke R."/>
            <person name="Berger C."/>
            <person name="Montfort A."/>
            <person name="Casacuberta E."/>
            <person name="Gibbons T."/>
            <person name="Weber N."/>
            <person name="Vandenbol M."/>
            <person name="Bargues M."/>
            <person name="Terol J."/>
            <person name="Torres A."/>
            <person name="Perez-Perez A."/>
            <person name="Purnelle B."/>
            <person name="Bent E."/>
            <person name="Johnson S."/>
            <person name="Tacon D."/>
            <person name="Jesse T."/>
            <person name="Heijnen L."/>
            <person name="Schwarz S."/>
            <person name="Scholler P."/>
            <person name="Heber S."/>
            <person name="Francs P."/>
            <person name="Bielke C."/>
            <person name="Frishman D."/>
            <person name="Haase D."/>
            <person name="Lemcke K."/>
            <person name="Mewes H.W."/>
            <person name="Stocker S."/>
            <person name="Zaccaria P."/>
            <person name="Bevan M."/>
            <person name="Wilson R.K."/>
            <person name="de la Bastide M."/>
            <person name="Habermann K."/>
            <person name="Parnell L."/>
            <person name="Dedhia N."/>
            <person name="Gnoj L."/>
            <person name="Schutz K."/>
            <person name="Huang E."/>
            <person name="Spiegel L."/>
            <person name="Sehkon M."/>
            <person name="Murray J."/>
            <person name="Sheet P."/>
            <person name="Cordes M."/>
            <person name="Abu-Threideh J."/>
            <person name="Stoneking T."/>
            <person name="Kalicki J."/>
            <person name="Graves T."/>
            <person name="Harmon G."/>
            <person name="Edwards J."/>
            <person name="Latreille P."/>
            <person name="Courtney L."/>
            <person name="Cloud J."/>
            <person name="Abbott A."/>
            <person name="Scott K."/>
            <person name="Johnson D."/>
            <person name="Minx P."/>
            <person name="Bentley D."/>
            <person name="Fulton B."/>
            <person name="Miller N."/>
            <person name="Greco T."/>
            <person name="Kemp K."/>
            <person name="Kramer J."/>
            <person name="Fulton L."/>
            <person name="Mardis E."/>
            <person name="Dante M."/>
            <person name="Pepin K."/>
            <person name="Hillier L."/>
            <person name="Nelson J."/>
            <person name="Spieth J."/>
            <person name="Ryan E."/>
            <person name="Andrews S."/>
            <person name="Geisel C."/>
            <person name="Layman D."/>
            <person name="Du H."/>
            <person name="Ali J."/>
            <person name="Berghoff A."/>
            <person name="Jones K."/>
            <person name="Drone K."/>
            <person name="Cotton M."/>
            <person name="Joshu C."/>
            <person name="Antonoiu B."/>
            <person name="Zidanic M."/>
            <person name="Strong C."/>
            <person name="Sun H."/>
            <person name="Lamar B."/>
            <person name="Yordan C."/>
            <person name="Ma P."/>
            <person name="Zhong J."/>
            <person name="Preston R."/>
            <person name="Vil D."/>
            <person name="Shekher M."/>
            <person name="Matero A."/>
            <person name="Shah R."/>
            <person name="Swaby I.K."/>
            <person name="O'Shaughnessy A."/>
            <person name="Rodriguez M."/>
            <person name="Hoffmann J."/>
            <person name="Till S."/>
            <person name="Granat S."/>
            <person name="Shohdy N."/>
            <person name="Hasegawa A."/>
            <person name="Hameed A."/>
            <person name="Lodhi M."/>
            <person name="Johnson A."/>
            <person name="Chen E."/>
            <person name="Marra M."/>
            <person name="Martienssen R."/>
            <person name="McCombie W.R."/>
        </authorList>
    </citation>
    <scope>NUCLEOTIDE SEQUENCE [LARGE SCALE GENOMIC DNA]</scope>
    <source>
        <strain evidence="3">cv. Columbia</strain>
    </source>
</reference>
<dbReference type="KEGG" id="ath:AT4G08868"/>
<evidence type="ECO:0000313" key="2">
    <source>
        <dbReference type="EMBL" id="AEE82688.1"/>
    </source>
</evidence>
<dbReference type="InParanoid" id="Q2V3K5"/>
<dbReference type="GeneID" id="3770198"/>
<dbReference type="TAIR" id="AT4G08868"/>
<dbReference type="RefSeq" id="NP_001031602.1">
    <property type="nucleotide sequence ID" value="NM_001036525.2"/>
</dbReference>
<sequence length="146" mass="17075">MVVGDLFRTFSKDSLLCRSFQARSFFTFVWSTWSPVRSIFRIWLLDFPVTVAPTLIYRLSHLRVKTYIKLPVFCHTYPQRASVYTAPPSLPLSRFVPTNQRSTWPFIVVAASYRRLILNMHENEKLGFLVLTFELRLGLQQDGPDE</sequence>
<accession>Q2V3K5</accession>
<evidence type="ECO:0000313" key="3">
    <source>
        <dbReference type="Proteomes" id="UP000006548"/>
    </source>
</evidence>
<reference evidence="3" key="2">
    <citation type="journal article" date="2017" name="Plant J.">
        <title>Araport11: a complete reannotation of the Arabidopsis thaliana reference genome.</title>
        <authorList>
            <person name="Cheng C.Y."/>
            <person name="Krishnakumar V."/>
            <person name="Chan A.P."/>
            <person name="Thibaud-Nissen F."/>
            <person name="Schobel S."/>
            <person name="Town C.D."/>
        </authorList>
    </citation>
    <scope>GENOME REANNOTATION</scope>
    <source>
        <strain evidence="3">cv. Columbia</strain>
    </source>
</reference>
<dbReference type="PaxDb" id="3702-AT4G08868.1"/>
<evidence type="ECO:0000313" key="1">
    <source>
        <dbReference type="Araport" id="AT4G08868"/>
    </source>
</evidence>
<keyword evidence="3" id="KW-1185">Reference proteome</keyword>
<name>Q2V3K5_ARATH</name>